<dbReference type="RefSeq" id="WP_153274136.1">
    <property type="nucleotide sequence ID" value="NC_005877.1"/>
</dbReference>
<dbReference type="OrthoDB" id="57354at2157"/>
<comment type="caution">
    <text evidence="2">The sequence shown here is derived from an EMBL/GenBank/DDBJ whole genome shotgun (WGS) entry which is preliminary data.</text>
</comment>
<reference evidence="2 3" key="1">
    <citation type="submission" date="2017-04" db="EMBL/GenBank/DDBJ databases">
        <authorList>
            <person name="Varghese N."/>
            <person name="Submissions S."/>
        </authorList>
    </citation>
    <scope>NUCLEOTIDE SEQUENCE [LARGE SCALE GENOMIC DNA]</scope>
    <source>
        <strain evidence="2 3">DSM 9789</strain>
    </source>
</reference>
<gene>
    <name evidence="2" type="ORF">SAMN02745355_1061</name>
</gene>
<feature type="transmembrane region" description="Helical" evidence="1">
    <location>
        <begin position="98"/>
        <end position="119"/>
    </location>
</feature>
<dbReference type="Proteomes" id="UP000192315">
    <property type="component" value="Unassembled WGS sequence"/>
</dbReference>
<dbReference type="AlphaFoldDB" id="A0A8G2L876"/>
<name>A0A8G2L876_PICTO</name>
<accession>A0A8G2L876</accession>
<keyword evidence="1" id="KW-0472">Membrane</keyword>
<keyword evidence="1" id="KW-0812">Transmembrane</keyword>
<proteinExistence type="predicted"/>
<dbReference type="GeneID" id="2844381"/>
<protein>
    <submittedName>
        <fullName evidence="2">Uncharacterized membrane protein</fullName>
    </submittedName>
</protein>
<feature type="transmembrane region" description="Helical" evidence="1">
    <location>
        <begin position="139"/>
        <end position="160"/>
    </location>
</feature>
<evidence type="ECO:0000256" key="1">
    <source>
        <dbReference type="SAM" id="Phobius"/>
    </source>
</evidence>
<dbReference type="EMBL" id="FWYE01000002">
    <property type="protein sequence ID" value="SMD31140.1"/>
    <property type="molecule type" value="Genomic_DNA"/>
</dbReference>
<evidence type="ECO:0000313" key="2">
    <source>
        <dbReference type="EMBL" id="SMD31140.1"/>
    </source>
</evidence>
<keyword evidence="3" id="KW-1185">Reference proteome</keyword>
<evidence type="ECO:0000313" key="3">
    <source>
        <dbReference type="Proteomes" id="UP000192315"/>
    </source>
</evidence>
<feature type="transmembrane region" description="Helical" evidence="1">
    <location>
        <begin position="55"/>
        <end position="78"/>
    </location>
</feature>
<organism evidence="2 3">
    <name type="scientific">Picrophilus torridus (strain ATCC 700027 / DSM 9790 / JCM 10055 / NBRC 100828 / KAW 2/3)</name>
    <dbReference type="NCBI Taxonomy" id="1122961"/>
    <lineage>
        <taxon>Archaea</taxon>
        <taxon>Methanobacteriati</taxon>
        <taxon>Thermoplasmatota</taxon>
        <taxon>Thermoplasmata</taxon>
        <taxon>Thermoplasmatales</taxon>
        <taxon>Picrophilaceae</taxon>
        <taxon>Picrophilus</taxon>
    </lineage>
</organism>
<sequence length="161" mass="18881">MLRIIMLLLLLIHVFSAIIFVGGSIFIWAILWPESYKLNDEKMRTRLLGFVGKRFALYTNVSFGLLIVTGLIMTYKYLLNFNLYFKSLFGELLFTAEILVIILLIVMYGNNIYHGKLIVRLNEQGRFDEIKRIRKRTHFYSMLTMAIMIVIVGIMVTMHVY</sequence>
<keyword evidence="1" id="KW-1133">Transmembrane helix</keyword>
<feature type="transmembrane region" description="Helical" evidence="1">
    <location>
        <begin position="6"/>
        <end position="34"/>
    </location>
</feature>